<evidence type="ECO:0000256" key="3">
    <source>
        <dbReference type="ARBA" id="ARBA00022692"/>
    </source>
</evidence>
<dbReference type="PIRSF" id="PIRSF035875">
    <property type="entry name" value="RNase_BN"/>
    <property type="match status" value="1"/>
</dbReference>
<reference evidence="8" key="1">
    <citation type="submission" date="2017-05" db="EMBL/GenBank/DDBJ databases">
        <authorList>
            <person name="Macchi M."/>
            <person name="Festa S."/>
            <person name="Coppotelli B.M."/>
            <person name="Morelli I.S."/>
        </authorList>
    </citation>
    <scope>NUCLEOTIDE SEQUENCE [LARGE SCALE GENOMIC DNA]</scope>
    <source>
        <strain evidence="8">I</strain>
    </source>
</reference>
<dbReference type="GO" id="GO:0005886">
    <property type="term" value="C:plasma membrane"/>
    <property type="evidence" value="ECO:0007669"/>
    <property type="project" value="UniProtKB-SubCell"/>
</dbReference>
<keyword evidence="8" id="KW-1185">Reference proteome</keyword>
<comment type="caution">
    <text evidence="7">The sequence shown here is derived from an EMBL/GenBank/DDBJ whole genome shotgun (WGS) entry which is preliminary data.</text>
</comment>
<dbReference type="NCBIfam" id="TIGR00765">
    <property type="entry name" value="yihY_not_rbn"/>
    <property type="match status" value="1"/>
</dbReference>
<dbReference type="PANTHER" id="PTHR30213">
    <property type="entry name" value="INNER MEMBRANE PROTEIN YHJD"/>
    <property type="match status" value="1"/>
</dbReference>
<keyword evidence="5 6" id="KW-0472">Membrane</keyword>
<evidence type="ECO:0000313" key="8">
    <source>
        <dbReference type="Proteomes" id="UP000196655"/>
    </source>
</evidence>
<feature type="transmembrane region" description="Helical" evidence="6">
    <location>
        <begin position="72"/>
        <end position="95"/>
    </location>
</feature>
<protein>
    <submittedName>
        <fullName evidence="7">Uncharacterized protein</fullName>
    </submittedName>
</protein>
<feature type="transmembrane region" description="Helical" evidence="6">
    <location>
        <begin position="248"/>
        <end position="272"/>
    </location>
</feature>
<evidence type="ECO:0000256" key="1">
    <source>
        <dbReference type="ARBA" id="ARBA00004651"/>
    </source>
</evidence>
<proteinExistence type="predicted"/>
<dbReference type="EMBL" id="NHON01000030">
    <property type="protein sequence ID" value="OWJ65955.1"/>
    <property type="molecule type" value="Genomic_DNA"/>
</dbReference>
<dbReference type="Pfam" id="PF03631">
    <property type="entry name" value="Virul_fac_BrkB"/>
    <property type="match status" value="1"/>
</dbReference>
<dbReference type="PANTHER" id="PTHR30213:SF0">
    <property type="entry name" value="UPF0761 MEMBRANE PROTEIN YIHY"/>
    <property type="match status" value="1"/>
</dbReference>
<name>A0A211ZKY9_9PROT</name>
<dbReference type="AlphaFoldDB" id="A0A211ZKY9"/>
<dbReference type="InterPro" id="IPR017039">
    <property type="entry name" value="Virul_fac_BrkB"/>
</dbReference>
<feature type="transmembrane region" description="Helical" evidence="6">
    <location>
        <begin position="133"/>
        <end position="157"/>
    </location>
</feature>
<organism evidence="7 8">
    <name type="scientific">Inquilinus limosus</name>
    <dbReference type="NCBI Taxonomy" id="171674"/>
    <lineage>
        <taxon>Bacteria</taxon>
        <taxon>Pseudomonadati</taxon>
        <taxon>Pseudomonadota</taxon>
        <taxon>Alphaproteobacteria</taxon>
        <taxon>Rhodospirillales</taxon>
        <taxon>Rhodospirillaceae</taxon>
        <taxon>Inquilinus</taxon>
    </lineage>
</organism>
<evidence type="ECO:0000256" key="2">
    <source>
        <dbReference type="ARBA" id="ARBA00022475"/>
    </source>
</evidence>
<evidence type="ECO:0000256" key="5">
    <source>
        <dbReference type="ARBA" id="ARBA00023136"/>
    </source>
</evidence>
<dbReference type="Proteomes" id="UP000196655">
    <property type="component" value="Unassembled WGS sequence"/>
</dbReference>
<feature type="transmembrane region" description="Helical" evidence="6">
    <location>
        <begin position="216"/>
        <end position="236"/>
    </location>
</feature>
<dbReference type="OrthoDB" id="9781030at2"/>
<evidence type="ECO:0000256" key="4">
    <source>
        <dbReference type="ARBA" id="ARBA00022989"/>
    </source>
</evidence>
<feature type="transmembrane region" description="Helical" evidence="6">
    <location>
        <begin position="284"/>
        <end position="305"/>
    </location>
</feature>
<feature type="transmembrane region" description="Helical" evidence="6">
    <location>
        <begin position="178"/>
        <end position="204"/>
    </location>
</feature>
<evidence type="ECO:0000256" key="6">
    <source>
        <dbReference type="SAM" id="Phobius"/>
    </source>
</evidence>
<sequence>MAANTYGRRTERRPRIAVRTHGKRGGSGMAAEGGAARTDRRWKRRARRAGIVLWRVWGEIGEDRVFALAAGVAYYTLLALFPAIGVFVSLYGLIADVSTVQRNIEDLALILPAGSLDLIGAQLQRIASQPQKSLGIAFFAGLAISLWSANAGVKAMFDALNVAYDEEERRGFVRLNMVSLLFTLCAIGFAALALAVVVAVPIALNLVGLGSAAGTLIWLLRWPALYVATIAALTLVYRYGPGGRREHWLNWGGIVAATIWLGGSMLFSWYVARFANYGATYGSLGAVIGFLTWIWLSTVIFLIGAELNSELERERDRRPGPGR</sequence>
<gene>
    <name evidence="7" type="ORF">BWR60_17200</name>
</gene>
<comment type="subcellular location">
    <subcellularLocation>
        <location evidence="1">Cell membrane</location>
        <topology evidence="1">Multi-pass membrane protein</topology>
    </subcellularLocation>
</comment>
<keyword evidence="3 6" id="KW-0812">Transmembrane</keyword>
<evidence type="ECO:0000313" key="7">
    <source>
        <dbReference type="EMBL" id="OWJ65955.1"/>
    </source>
</evidence>
<keyword evidence="4 6" id="KW-1133">Transmembrane helix</keyword>
<accession>A0A211ZKY9</accession>
<keyword evidence="2" id="KW-1003">Cell membrane</keyword>